<dbReference type="OrthoDB" id="264917at2759"/>
<evidence type="ECO:0000259" key="5">
    <source>
        <dbReference type="PROSITE" id="PS50089"/>
    </source>
</evidence>
<feature type="domain" description="RING-type" evidence="5">
    <location>
        <begin position="31"/>
        <end position="81"/>
    </location>
</feature>
<comment type="caution">
    <text evidence="7">The sequence shown here is derived from an EMBL/GenBank/DDBJ whole genome shotgun (WGS) entry which is preliminary data.</text>
</comment>
<dbReference type="GO" id="GO:0008233">
    <property type="term" value="F:peptidase activity"/>
    <property type="evidence" value="ECO:0007669"/>
    <property type="project" value="UniProtKB-KW"/>
</dbReference>
<reference evidence="7" key="1">
    <citation type="journal article" date="2021" name="Nat. Commun.">
        <title>Genetic determinants of endophytism in the Arabidopsis root mycobiome.</title>
        <authorList>
            <person name="Mesny F."/>
            <person name="Miyauchi S."/>
            <person name="Thiergart T."/>
            <person name="Pickel B."/>
            <person name="Atanasova L."/>
            <person name="Karlsson M."/>
            <person name="Huettel B."/>
            <person name="Barry K.W."/>
            <person name="Haridas S."/>
            <person name="Chen C."/>
            <person name="Bauer D."/>
            <person name="Andreopoulos W."/>
            <person name="Pangilinan J."/>
            <person name="LaButti K."/>
            <person name="Riley R."/>
            <person name="Lipzen A."/>
            <person name="Clum A."/>
            <person name="Drula E."/>
            <person name="Henrissat B."/>
            <person name="Kohler A."/>
            <person name="Grigoriev I.V."/>
            <person name="Martin F.M."/>
            <person name="Hacquard S."/>
        </authorList>
    </citation>
    <scope>NUCLEOTIDE SEQUENCE</scope>
    <source>
        <strain evidence="7">MPI-CAGE-CH-0243</strain>
    </source>
</reference>
<organism evidence="7 8">
    <name type="scientific">Dendryphion nanum</name>
    <dbReference type="NCBI Taxonomy" id="256645"/>
    <lineage>
        <taxon>Eukaryota</taxon>
        <taxon>Fungi</taxon>
        <taxon>Dikarya</taxon>
        <taxon>Ascomycota</taxon>
        <taxon>Pezizomycotina</taxon>
        <taxon>Dothideomycetes</taxon>
        <taxon>Pleosporomycetidae</taxon>
        <taxon>Pleosporales</taxon>
        <taxon>Torulaceae</taxon>
        <taxon>Dendryphion</taxon>
    </lineage>
</organism>
<evidence type="ECO:0000256" key="3">
    <source>
        <dbReference type="ARBA" id="ARBA00022833"/>
    </source>
</evidence>
<dbReference type="Pfam" id="PF02190">
    <property type="entry name" value="LON_substr_bdg"/>
    <property type="match status" value="1"/>
</dbReference>
<dbReference type="Gene3D" id="3.30.40.10">
    <property type="entry name" value="Zinc/RING finger domain, C3HC4 (zinc finger)"/>
    <property type="match status" value="2"/>
</dbReference>
<dbReference type="AlphaFoldDB" id="A0A9P9J295"/>
<dbReference type="InterPro" id="IPR001841">
    <property type="entry name" value="Znf_RING"/>
</dbReference>
<dbReference type="Proteomes" id="UP000700596">
    <property type="component" value="Unassembled WGS sequence"/>
</dbReference>
<evidence type="ECO:0000256" key="2">
    <source>
        <dbReference type="ARBA" id="ARBA00022771"/>
    </source>
</evidence>
<dbReference type="Gene3D" id="1.20.58.1480">
    <property type="match status" value="1"/>
</dbReference>
<dbReference type="Gene3D" id="2.30.130.40">
    <property type="entry name" value="LON domain-like"/>
    <property type="match status" value="1"/>
</dbReference>
<keyword evidence="1" id="KW-0479">Metal-binding</keyword>
<dbReference type="Pfam" id="PF13923">
    <property type="entry name" value="zf-C3HC4_2"/>
    <property type="match status" value="1"/>
</dbReference>
<evidence type="ECO:0000313" key="8">
    <source>
        <dbReference type="Proteomes" id="UP000700596"/>
    </source>
</evidence>
<dbReference type="SMART" id="SM00184">
    <property type="entry name" value="RING"/>
    <property type="match status" value="2"/>
</dbReference>
<keyword evidence="8" id="KW-1185">Reference proteome</keyword>
<dbReference type="EMBL" id="JAGMWT010000001">
    <property type="protein sequence ID" value="KAH7139445.1"/>
    <property type="molecule type" value="Genomic_DNA"/>
</dbReference>
<dbReference type="GO" id="GO:0006508">
    <property type="term" value="P:proteolysis"/>
    <property type="evidence" value="ECO:0007669"/>
    <property type="project" value="UniProtKB-KW"/>
</dbReference>
<dbReference type="InterPro" id="IPR046336">
    <property type="entry name" value="Lon_prtase_N_sf"/>
</dbReference>
<dbReference type="Pfam" id="PF13445">
    <property type="entry name" value="zf-RING_UBOX"/>
    <property type="match status" value="1"/>
</dbReference>
<feature type="domain" description="RING-type" evidence="5">
    <location>
        <begin position="205"/>
        <end position="243"/>
    </location>
</feature>
<proteinExistence type="predicted"/>
<dbReference type="PROSITE" id="PS00518">
    <property type="entry name" value="ZF_RING_1"/>
    <property type="match status" value="1"/>
</dbReference>
<keyword evidence="3" id="KW-0862">Zinc</keyword>
<accession>A0A9P9J295</accession>
<name>A0A9P9J295_9PLEO</name>
<dbReference type="PROSITE" id="PS50089">
    <property type="entry name" value="ZF_RING_2"/>
    <property type="match status" value="2"/>
</dbReference>
<dbReference type="InterPro" id="IPR003111">
    <property type="entry name" value="Lon_prtase_N"/>
</dbReference>
<dbReference type="PANTHER" id="PTHR23327:SF42">
    <property type="entry name" value="LON PEPTIDASE N-TERMINAL DOMAIN AND RING FINGER PROTEIN C14F5.10C"/>
    <property type="match status" value="1"/>
</dbReference>
<evidence type="ECO:0000313" key="7">
    <source>
        <dbReference type="EMBL" id="KAH7139445.1"/>
    </source>
</evidence>
<keyword evidence="7" id="KW-0378">Hydrolase</keyword>
<dbReference type="InterPro" id="IPR015947">
    <property type="entry name" value="PUA-like_sf"/>
</dbReference>
<gene>
    <name evidence="7" type="ORF">B0J11DRAFT_546871</name>
</gene>
<dbReference type="SMART" id="SM00464">
    <property type="entry name" value="LON"/>
    <property type="match status" value="1"/>
</dbReference>
<dbReference type="InterPro" id="IPR027370">
    <property type="entry name" value="Znf-RING_euk"/>
</dbReference>
<dbReference type="InterPro" id="IPR013083">
    <property type="entry name" value="Znf_RING/FYVE/PHD"/>
</dbReference>
<sequence length="538" mass="60804">MLDDDLSQEFKDQPTLDPHNDARQLVRLVQCRLCSQPLTAPVTLPCGHTCCRACLPPLQPRANISYPNTPDRQFGIACPTCGSEFPTAECSGDVTLTKVMEVIWDKVRLSTDATVVQPPITLEEVPLNAESPDIDSDIEILEKPVLKEFNGGRLRTTFQMAADKALPFTSDVIYHASPSDAHVHCKLDTDLFNALREGAQREMDCLVCYNTMLEPTTLPCGHTFCRHCLVRVMDHSNICPVCRRGIHIPPIAIQSYPSNSRLVSLLKSLCPELIDSRAETLRQEELPGGEALDTPLFVCTLSLPDTPTFLHIFEPRYRLMMRRCLEGNKRFGMLMYNRASTPQGDLGPVSFLEYGTMLEIINFELLRDGRSFIETRGVGRFRVLAHGMLDGYTVGRVERIDDVPILEEEQLERQNVLAAQAWANDHNALNPNDQLTPENFPALLSTDELFQRCKEFVQTMSQRSAPWLSARIVSVHGPLPDSHRVFPFWFAAVLPIAEEEKYRLLATTRVRERLQIVYSWIKRMEGQRWPSGNACNIL</sequence>
<dbReference type="InterPro" id="IPR017907">
    <property type="entry name" value="Znf_RING_CS"/>
</dbReference>
<keyword evidence="2 4" id="KW-0863">Zinc-finger</keyword>
<dbReference type="SUPFAM" id="SSF57850">
    <property type="entry name" value="RING/U-box"/>
    <property type="match status" value="2"/>
</dbReference>
<dbReference type="GO" id="GO:0061630">
    <property type="term" value="F:ubiquitin protein ligase activity"/>
    <property type="evidence" value="ECO:0007669"/>
    <property type="project" value="TreeGrafter"/>
</dbReference>
<evidence type="ECO:0000259" key="6">
    <source>
        <dbReference type="PROSITE" id="PS51787"/>
    </source>
</evidence>
<feature type="domain" description="Lon N-terminal" evidence="6">
    <location>
        <begin position="283"/>
        <end position="525"/>
    </location>
</feature>
<evidence type="ECO:0000256" key="1">
    <source>
        <dbReference type="ARBA" id="ARBA00022723"/>
    </source>
</evidence>
<dbReference type="PANTHER" id="PTHR23327">
    <property type="entry name" value="RING FINGER PROTEIN 127"/>
    <property type="match status" value="1"/>
</dbReference>
<dbReference type="PROSITE" id="PS51787">
    <property type="entry name" value="LON_N"/>
    <property type="match status" value="1"/>
</dbReference>
<protein>
    <submittedName>
        <fullName evidence="7">ATP-dependent protease-like protein</fullName>
    </submittedName>
</protein>
<dbReference type="SUPFAM" id="SSF88697">
    <property type="entry name" value="PUA domain-like"/>
    <property type="match status" value="1"/>
</dbReference>
<evidence type="ECO:0000256" key="4">
    <source>
        <dbReference type="PROSITE-ProRule" id="PRU00175"/>
    </source>
</evidence>
<keyword evidence="7" id="KW-0645">Protease</keyword>
<dbReference type="GO" id="GO:0008270">
    <property type="term" value="F:zinc ion binding"/>
    <property type="evidence" value="ECO:0007669"/>
    <property type="project" value="UniProtKB-KW"/>
</dbReference>